<comment type="caution">
    <text evidence="1">The sequence shown here is derived from an EMBL/GenBank/DDBJ whole genome shotgun (WGS) entry which is preliminary data.</text>
</comment>
<gene>
    <name evidence="1" type="ORF">EJP69_20435</name>
</gene>
<organism evidence="1 2">
    <name type="scientific">Variovorax gossypii</name>
    <dbReference type="NCBI Taxonomy" id="1679495"/>
    <lineage>
        <taxon>Bacteria</taxon>
        <taxon>Pseudomonadati</taxon>
        <taxon>Pseudomonadota</taxon>
        <taxon>Betaproteobacteria</taxon>
        <taxon>Burkholderiales</taxon>
        <taxon>Comamonadaceae</taxon>
        <taxon>Variovorax</taxon>
    </lineage>
</organism>
<name>A0A431TI75_9BURK</name>
<reference evidence="1 2" key="1">
    <citation type="submission" date="2018-12" db="EMBL/GenBank/DDBJ databases">
        <title>The genome of Variovorax gossypii DSM 100435.</title>
        <authorList>
            <person name="Gao J."/>
            <person name="Sun J."/>
        </authorList>
    </citation>
    <scope>NUCLEOTIDE SEQUENCE [LARGE SCALE GENOMIC DNA]</scope>
    <source>
        <strain evidence="1 2">DSM 100435</strain>
    </source>
</reference>
<evidence type="ECO:0000313" key="1">
    <source>
        <dbReference type="EMBL" id="RTQ33054.1"/>
    </source>
</evidence>
<evidence type="ECO:0000313" key="2">
    <source>
        <dbReference type="Proteomes" id="UP000267418"/>
    </source>
</evidence>
<keyword evidence="2" id="KW-1185">Reference proteome</keyword>
<sequence length="135" mass="14996">MRRLDVPASLALQPLQIQAKSTPVKAIFLVAALFGSTAFATKPVISVYEGLPCRTVLGHQRDPSVRAQLHQYTRGYISAYNTYNPQRIYPDLSEKMVVDHVVKHCRKNPGYGTLNAIRSMALELGAADFPRSKEP</sequence>
<dbReference type="EMBL" id="RXOE01000005">
    <property type="protein sequence ID" value="RTQ33054.1"/>
    <property type="molecule type" value="Genomic_DNA"/>
</dbReference>
<protein>
    <submittedName>
        <fullName evidence="1">Uncharacterized protein</fullName>
    </submittedName>
</protein>
<dbReference type="Proteomes" id="UP000267418">
    <property type="component" value="Unassembled WGS sequence"/>
</dbReference>
<dbReference type="AlphaFoldDB" id="A0A431TI75"/>
<accession>A0A431TI75</accession>
<proteinExistence type="predicted"/>